<proteinExistence type="predicted"/>
<organism evidence="1 2">
    <name type="scientific">Catharanthus roseus</name>
    <name type="common">Madagascar periwinkle</name>
    <name type="synonym">Vinca rosea</name>
    <dbReference type="NCBI Taxonomy" id="4058"/>
    <lineage>
        <taxon>Eukaryota</taxon>
        <taxon>Viridiplantae</taxon>
        <taxon>Streptophyta</taxon>
        <taxon>Embryophyta</taxon>
        <taxon>Tracheophyta</taxon>
        <taxon>Spermatophyta</taxon>
        <taxon>Magnoliopsida</taxon>
        <taxon>eudicotyledons</taxon>
        <taxon>Gunneridae</taxon>
        <taxon>Pentapetalae</taxon>
        <taxon>asterids</taxon>
        <taxon>lamiids</taxon>
        <taxon>Gentianales</taxon>
        <taxon>Apocynaceae</taxon>
        <taxon>Rauvolfioideae</taxon>
        <taxon>Vinceae</taxon>
        <taxon>Catharanthinae</taxon>
        <taxon>Catharanthus</taxon>
    </lineage>
</organism>
<evidence type="ECO:0000313" key="2">
    <source>
        <dbReference type="Proteomes" id="UP001060085"/>
    </source>
</evidence>
<gene>
    <name evidence="1" type="ORF">M9H77_03406</name>
</gene>
<dbReference type="Proteomes" id="UP001060085">
    <property type="component" value="Linkage Group LG01"/>
</dbReference>
<evidence type="ECO:0000313" key="1">
    <source>
        <dbReference type="EMBL" id="KAI5682178.1"/>
    </source>
</evidence>
<name>A0ACC0CB24_CATRO</name>
<sequence>MRCRLLKLVITLGNDGDHLNQPRNAAAATGQFAVATAGPKSDARKTFAAPTRKPVQKYSLLRFRLLEWVVRVLKLRTRCWKKWEQAEKRNPFGDKGNNLTLEDFEKMMKEQAAARHASLVKFLENKLAIVKGKIIGAEKALTKVQENLKSAELPNDLETLTDEERFLFPKGYKVS</sequence>
<dbReference type="EMBL" id="CM044701">
    <property type="protein sequence ID" value="KAI5682178.1"/>
    <property type="molecule type" value="Genomic_DNA"/>
</dbReference>
<keyword evidence="2" id="KW-1185">Reference proteome</keyword>
<comment type="caution">
    <text evidence="1">The sequence shown here is derived from an EMBL/GenBank/DDBJ whole genome shotgun (WGS) entry which is preliminary data.</text>
</comment>
<reference evidence="2" key="1">
    <citation type="journal article" date="2023" name="Nat. Plants">
        <title>Single-cell RNA sequencing provides a high-resolution roadmap for understanding the multicellular compartmentation of specialized metabolism.</title>
        <authorList>
            <person name="Sun S."/>
            <person name="Shen X."/>
            <person name="Li Y."/>
            <person name="Li Y."/>
            <person name="Wang S."/>
            <person name="Li R."/>
            <person name="Zhang H."/>
            <person name="Shen G."/>
            <person name="Guo B."/>
            <person name="Wei J."/>
            <person name="Xu J."/>
            <person name="St-Pierre B."/>
            <person name="Chen S."/>
            <person name="Sun C."/>
        </authorList>
    </citation>
    <scope>NUCLEOTIDE SEQUENCE [LARGE SCALE GENOMIC DNA]</scope>
</reference>
<accession>A0ACC0CB24</accession>
<protein>
    <submittedName>
        <fullName evidence="1">Uncharacterized protein</fullName>
    </submittedName>
</protein>